<sequence length="243" mass="26927">MGTSSQTGGSETIPGMLRESRDFVLACILNSALILGVVVFEWSLLEIAVIYLIEIAIINLLFFSVALFTPQSVDDLDGDSWDEEPTSIQPIGLIPPVYRRNINYVLRKAVIPAFILTVIMTPFLSGYDLDSGLPLLDSGLPLSVRFTIAGIVFFQLSRVWRYFIVNRSYQDKSPADAMAFAFAPVFELFLMLVFVVVPVSFVIIGTGTDLDSRAVWLLYLVPMGAIRAWIGSLDPQTDDFSVK</sequence>
<keyword evidence="1" id="KW-0472">Membrane</keyword>
<name>A0AAV3SRM9_9EURY</name>
<keyword evidence="1" id="KW-0812">Transmembrane</keyword>
<keyword evidence="5" id="KW-1185">Reference proteome</keyword>
<dbReference type="AlphaFoldDB" id="A0AAV3SRM9"/>
<evidence type="ECO:0000313" key="5">
    <source>
        <dbReference type="Proteomes" id="UP001567571"/>
    </source>
</evidence>
<dbReference type="Proteomes" id="UP001567571">
    <property type="component" value="Unassembled WGS sequence"/>
</dbReference>
<evidence type="ECO:0000313" key="4">
    <source>
        <dbReference type="Proteomes" id="UP001501425"/>
    </source>
</evidence>
<feature type="transmembrane region" description="Helical" evidence="1">
    <location>
        <begin position="23"/>
        <end position="42"/>
    </location>
</feature>
<feature type="transmembrane region" description="Helical" evidence="1">
    <location>
        <begin position="177"/>
        <end position="204"/>
    </location>
</feature>
<dbReference type="EMBL" id="BAAADQ010000004">
    <property type="protein sequence ID" value="GAA0538862.1"/>
    <property type="molecule type" value="Genomic_DNA"/>
</dbReference>
<dbReference type="RefSeq" id="WP_343777555.1">
    <property type="nucleotide sequence ID" value="NZ_BAAADQ010000004.1"/>
</dbReference>
<reference evidence="2" key="1">
    <citation type="journal article" date="2014" name="Int. J. Syst. Evol. Microbiol.">
        <title>Complete genome sequence of Corynebacterium casei LMG S-19264T (=DSM 44701T), isolated from a smear-ripened cheese.</title>
        <authorList>
            <consortium name="US DOE Joint Genome Institute (JGI-PGF)"/>
            <person name="Walter F."/>
            <person name="Albersmeier A."/>
            <person name="Kalinowski J."/>
            <person name="Ruckert C."/>
        </authorList>
    </citation>
    <scope>NUCLEOTIDE SEQUENCE</scope>
    <source>
        <strain evidence="2">JCM 14265</strain>
    </source>
</reference>
<keyword evidence="1" id="KW-1133">Transmembrane helix</keyword>
<accession>A0AAV3SRM9</accession>
<feature type="transmembrane region" description="Helical" evidence="1">
    <location>
        <begin position="109"/>
        <end position="127"/>
    </location>
</feature>
<gene>
    <name evidence="3" type="ORF">ABNG02_14585</name>
    <name evidence="2" type="ORF">GCM10008994_12550</name>
</gene>
<feature type="transmembrane region" description="Helical" evidence="1">
    <location>
        <begin position="216"/>
        <end position="233"/>
    </location>
</feature>
<reference evidence="3 5" key="3">
    <citation type="submission" date="2024-06" db="EMBL/GenBank/DDBJ databases">
        <title>Halorubrum miltondacostae sp. nov., a potential PHA producer isolated from an inland solar saltern in Rio Maior, Portugal.</title>
        <authorList>
            <person name="Albuquerque L."/>
            <person name="Viver T."/>
            <person name="Barroso C."/>
            <person name="Claudino R."/>
            <person name="Galvan M."/>
            <person name="Simoes G."/>
            <person name="Lobo Da Cunha A."/>
            <person name="Egas C."/>
        </authorList>
    </citation>
    <scope>NUCLEOTIDE SEQUENCE [LARGE SCALE GENOMIC DNA]</scope>
    <source>
        <strain evidence="3 5">DSM 18646</strain>
    </source>
</reference>
<dbReference type="EMBL" id="JBEDNW010000009">
    <property type="protein sequence ID" value="MEZ3168545.1"/>
    <property type="molecule type" value="Genomic_DNA"/>
</dbReference>
<proteinExistence type="predicted"/>
<feature type="transmembrane region" description="Helical" evidence="1">
    <location>
        <begin position="139"/>
        <end position="156"/>
    </location>
</feature>
<evidence type="ECO:0000256" key="1">
    <source>
        <dbReference type="SAM" id="Phobius"/>
    </source>
</evidence>
<comment type="caution">
    <text evidence="2">The sequence shown here is derived from an EMBL/GenBank/DDBJ whole genome shotgun (WGS) entry which is preliminary data.</text>
</comment>
<reference evidence="2" key="2">
    <citation type="submission" date="2023-12" db="EMBL/GenBank/DDBJ databases">
        <authorList>
            <person name="Sun Q."/>
            <person name="Inoue M."/>
        </authorList>
    </citation>
    <scope>NUCLEOTIDE SEQUENCE</scope>
    <source>
        <strain evidence="2">JCM 14265</strain>
    </source>
</reference>
<evidence type="ECO:0000313" key="2">
    <source>
        <dbReference type="EMBL" id="GAA0538862.1"/>
    </source>
</evidence>
<organism evidence="2 4">
    <name type="scientific">Halorubrum ejinorense</name>
    <dbReference type="NCBI Taxonomy" id="425309"/>
    <lineage>
        <taxon>Archaea</taxon>
        <taxon>Methanobacteriati</taxon>
        <taxon>Methanobacteriota</taxon>
        <taxon>Stenosarchaea group</taxon>
        <taxon>Halobacteria</taxon>
        <taxon>Halobacteriales</taxon>
        <taxon>Haloferacaceae</taxon>
        <taxon>Halorubrum</taxon>
    </lineage>
</organism>
<feature type="transmembrane region" description="Helical" evidence="1">
    <location>
        <begin position="48"/>
        <end position="68"/>
    </location>
</feature>
<dbReference type="Proteomes" id="UP001501425">
    <property type="component" value="Unassembled WGS sequence"/>
</dbReference>
<evidence type="ECO:0000313" key="3">
    <source>
        <dbReference type="EMBL" id="MEZ3168545.1"/>
    </source>
</evidence>
<protein>
    <submittedName>
        <fullName evidence="2">Uncharacterized protein</fullName>
    </submittedName>
</protein>